<evidence type="ECO:0000256" key="1">
    <source>
        <dbReference type="ARBA" id="ARBA00022448"/>
    </source>
</evidence>
<keyword evidence="1" id="KW-0813">Transport</keyword>
<dbReference type="GO" id="GO:0005524">
    <property type="term" value="F:ATP binding"/>
    <property type="evidence" value="ECO:0007669"/>
    <property type="project" value="UniProtKB-KW"/>
</dbReference>
<dbReference type="Proteomes" id="UP000664701">
    <property type="component" value="Chromosome"/>
</dbReference>
<reference evidence="5 6" key="2">
    <citation type="submission" date="2024-03" db="EMBL/GenBank/DDBJ databases">
        <title>The Genome Sequence of Enterococcus sp. DIV2402.</title>
        <authorList>
            <consortium name="The Broad Institute Genomics Platform"/>
            <consortium name="The Broad Institute Microbial Omics Core"/>
            <consortium name="The Broad Institute Genomic Center for Infectious Diseases"/>
            <person name="Earl A."/>
            <person name="Manson A."/>
            <person name="Gilmore M."/>
            <person name="Schwartman J."/>
            <person name="Shea T."/>
            <person name="Abouelleil A."/>
            <person name="Cao P."/>
            <person name="Chapman S."/>
            <person name="Cusick C."/>
            <person name="Young S."/>
            <person name="Neafsey D."/>
            <person name="Nusbaum C."/>
            <person name="Birren B."/>
        </authorList>
    </citation>
    <scope>NUCLEOTIDE SEQUENCE [LARGE SCALE GENOMIC DNA]</scope>
    <source>
        <strain evidence="5 6">DIV2402</strain>
    </source>
</reference>
<dbReference type="InterPro" id="IPR017871">
    <property type="entry name" value="ABC_transporter-like_CS"/>
</dbReference>
<dbReference type="SMART" id="SM00382">
    <property type="entry name" value="AAA"/>
    <property type="match status" value="1"/>
</dbReference>
<name>A0ABZ2SL57_9ENTE</name>
<dbReference type="InterPro" id="IPR008995">
    <property type="entry name" value="Mo/tungstate-bd_C_term_dom"/>
</dbReference>
<organism evidence="5 6">
    <name type="scientific">Candidatus Enterococcus lowellii</name>
    <dbReference type="NCBI Taxonomy" id="2230877"/>
    <lineage>
        <taxon>Bacteria</taxon>
        <taxon>Bacillati</taxon>
        <taxon>Bacillota</taxon>
        <taxon>Bacilli</taxon>
        <taxon>Lactobacillales</taxon>
        <taxon>Enterococcaceae</taxon>
        <taxon>Enterococcus</taxon>
    </lineage>
</organism>
<feature type="domain" description="ABC transporter" evidence="4">
    <location>
        <begin position="3"/>
        <end position="235"/>
    </location>
</feature>
<dbReference type="InterPro" id="IPR027417">
    <property type="entry name" value="P-loop_NTPase"/>
</dbReference>
<dbReference type="InterPro" id="IPR003439">
    <property type="entry name" value="ABC_transporter-like_ATP-bd"/>
</dbReference>
<dbReference type="PROSITE" id="PS50893">
    <property type="entry name" value="ABC_TRANSPORTER_2"/>
    <property type="match status" value="1"/>
</dbReference>
<dbReference type="Pfam" id="PF00005">
    <property type="entry name" value="ABC_tran"/>
    <property type="match status" value="1"/>
</dbReference>
<accession>A0ABZ2SL57</accession>
<evidence type="ECO:0000313" key="6">
    <source>
        <dbReference type="Proteomes" id="UP000664701"/>
    </source>
</evidence>
<dbReference type="RefSeq" id="WP_207941523.1">
    <property type="nucleotide sequence ID" value="NZ_CP147251.1"/>
</dbReference>
<dbReference type="SUPFAM" id="SSF50331">
    <property type="entry name" value="MOP-like"/>
    <property type="match status" value="1"/>
</dbReference>
<proteinExistence type="predicted"/>
<evidence type="ECO:0000256" key="2">
    <source>
        <dbReference type="ARBA" id="ARBA00022741"/>
    </source>
</evidence>
<evidence type="ECO:0000259" key="4">
    <source>
        <dbReference type="PROSITE" id="PS50893"/>
    </source>
</evidence>
<gene>
    <name evidence="5" type="ORF">DOK78_000286</name>
</gene>
<dbReference type="InterPro" id="IPR003593">
    <property type="entry name" value="AAA+_ATPase"/>
</dbReference>
<dbReference type="PANTHER" id="PTHR42781:SF4">
    <property type="entry name" value="SPERMIDINE_PUTRESCINE IMPORT ATP-BINDING PROTEIN POTA"/>
    <property type="match status" value="1"/>
</dbReference>
<evidence type="ECO:0000256" key="3">
    <source>
        <dbReference type="ARBA" id="ARBA00022840"/>
    </source>
</evidence>
<evidence type="ECO:0000313" key="5">
    <source>
        <dbReference type="EMBL" id="WYJ75710.1"/>
    </source>
</evidence>
<sequence length="317" mass="35914">MTIQLKGIRKQYDNKVVLDDITLNLTQKFTTILGESGCGKTTLLKIVSGLVQPDVGEILFDQKRIFSKEEKINVRPNQRDLAMVFQDFALWPHMTVFDNVAYSLSGSKSDKEQQVMTALRMVNLEDFAKRKPNELSGGQQQRVSLARALAPKPKVILFDEALSALDAVLREKMQTDIVQLINQTDSQAIFVTHDQNEAMSMSDEIIVMEKGKVSQIGTPKQIYEAPANHYVAHFIGKTNHFEADVVIRPESIQVAPTAKTTLQRTVRVVRSQFTGQHYIVQGVVGEFIWLFYSEKPYFTDDLCEVYFEEQHLIKIGG</sequence>
<dbReference type="PANTHER" id="PTHR42781">
    <property type="entry name" value="SPERMIDINE/PUTRESCINE IMPORT ATP-BINDING PROTEIN POTA"/>
    <property type="match status" value="1"/>
</dbReference>
<protein>
    <submittedName>
        <fullName evidence="5">Iron(III) transport system ATP-binding protein</fullName>
    </submittedName>
</protein>
<reference evidence="5 6" key="1">
    <citation type="submission" date="2021-03" db="EMBL/GenBank/DDBJ databases">
        <authorList>
            <person name="Gilmore M.S."/>
            <person name="Schwartzman J."/>
            <person name="Van Tyne D."/>
            <person name="Martin M."/>
            <person name="Earl A.M."/>
            <person name="Manson A.L."/>
            <person name="Straub T."/>
            <person name="Salamzade R."/>
            <person name="Saavedra J."/>
            <person name="Lebreton F."/>
            <person name="Prichula J."/>
            <person name="Schaufler K."/>
            <person name="Gaca A."/>
            <person name="Sgardioli B."/>
            <person name="Wagenaar J."/>
            <person name="Strong T."/>
        </authorList>
    </citation>
    <scope>NUCLEOTIDE SEQUENCE [LARGE SCALE GENOMIC DNA]</scope>
    <source>
        <strain evidence="5 6">DIV2402</strain>
    </source>
</reference>
<dbReference type="SUPFAM" id="SSF52540">
    <property type="entry name" value="P-loop containing nucleoside triphosphate hydrolases"/>
    <property type="match status" value="1"/>
</dbReference>
<dbReference type="EMBL" id="CP147251">
    <property type="protein sequence ID" value="WYJ75710.1"/>
    <property type="molecule type" value="Genomic_DNA"/>
</dbReference>
<keyword evidence="3 5" id="KW-0067">ATP-binding</keyword>
<dbReference type="PROSITE" id="PS00211">
    <property type="entry name" value="ABC_TRANSPORTER_1"/>
    <property type="match status" value="1"/>
</dbReference>
<keyword evidence="2" id="KW-0547">Nucleotide-binding</keyword>
<dbReference type="Gene3D" id="3.40.50.300">
    <property type="entry name" value="P-loop containing nucleotide triphosphate hydrolases"/>
    <property type="match status" value="1"/>
</dbReference>
<keyword evidence="6" id="KW-1185">Reference proteome</keyword>
<dbReference type="InterPro" id="IPR050093">
    <property type="entry name" value="ABC_SmlMolc_Importer"/>
</dbReference>
<dbReference type="Gene3D" id="2.40.50.100">
    <property type="match status" value="1"/>
</dbReference>